<dbReference type="PROSITE" id="PS50122">
    <property type="entry name" value="CHEB"/>
    <property type="match status" value="1"/>
</dbReference>
<comment type="similarity">
    <text evidence="6">Belongs to the CheB family.</text>
</comment>
<evidence type="ECO:0000313" key="11">
    <source>
        <dbReference type="EMBL" id="RJG01193.1"/>
    </source>
</evidence>
<dbReference type="Proteomes" id="UP000266327">
    <property type="component" value="Unassembled WGS sequence"/>
</dbReference>
<keyword evidence="3 6" id="KW-0597">Phosphoprotein</keyword>
<evidence type="ECO:0000256" key="1">
    <source>
        <dbReference type="ARBA" id="ARBA00022490"/>
    </source>
</evidence>
<reference evidence="12" key="1">
    <citation type="submission" date="2018-09" db="EMBL/GenBank/DDBJ databases">
        <authorList>
            <person name="Zhu H."/>
        </authorList>
    </citation>
    <scope>NUCLEOTIDE SEQUENCE [LARGE SCALE GENOMIC DNA]</scope>
    <source>
        <strain evidence="12">K1S02-23</strain>
    </source>
</reference>
<comment type="subcellular location">
    <subcellularLocation>
        <location evidence="6">Cytoplasm</location>
    </subcellularLocation>
</comment>
<evidence type="ECO:0000256" key="3">
    <source>
        <dbReference type="ARBA" id="ARBA00022553"/>
    </source>
</evidence>
<dbReference type="SUPFAM" id="SSF52172">
    <property type="entry name" value="CheY-like"/>
    <property type="match status" value="1"/>
</dbReference>
<keyword evidence="1 6" id="KW-0963">Cytoplasm</keyword>
<dbReference type="AlphaFoldDB" id="A0A3A3FYD5"/>
<feature type="domain" description="CheB-type methylesterase" evidence="10">
    <location>
        <begin position="167"/>
        <end position="359"/>
    </location>
</feature>
<evidence type="ECO:0000313" key="12">
    <source>
        <dbReference type="Proteomes" id="UP000266327"/>
    </source>
</evidence>
<comment type="catalytic activity">
    <reaction evidence="5 6">
        <text>[protein]-L-glutamate 5-O-methyl ester + H2O = L-glutamyl-[protein] + methanol + H(+)</text>
        <dbReference type="Rhea" id="RHEA:23236"/>
        <dbReference type="Rhea" id="RHEA-COMP:10208"/>
        <dbReference type="Rhea" id="RHEA-COMP:10311"/>
        <dbReference type="ChEBI" id="CHEBI:15377"/>
        <dbReference type="ChEBI" id="CHEBI:15378"/>
        <dbReference type="ChEBI" id="CHEBI:17790"/>
        <dbReference type="ChEBI" id="CHEBI:29973"/>
        <dbReference type="ChEBI" id="CHEBI:82795"/>
        <dbReference type="EC" id="3.1.1.61"/>
    </reaction>
</comment>
<comment type="catalytic activity">
    <reaction evidence="6">
        <text>L-glutaminyl-[protein] + H2O = L-glutamyl-[protein] + NH4(+)</text>
        <dbReference type="Rhea" id="RHEA:16441"/>
        <dbReference type="Rhea" id="RHEA-COMP:10207"/>
        <dbReference type="Rhea" id="RHEA-COMP:10208"/>
        <dbReference type="ChEBI" id="CHEBI:15377"/>
        <dbReference type="ChEBI" id="CHEBI:28938"/>
        <dbReference type="ChEBI" id="CHEBI:29973"/>
        <dbReference type="ChEBI" id="CHEBI:30011"/>
        <dbReference type="EC" id="3.5.1.44"/>
    </reaction>
</comment>
<dbReference type="EC" id="3.1.1.61" evidence="6"/>
<dbReference type="InterPro" id="IPR008248">
    <property type="entry name" value="CheB-like"/>
</dbReference>
<dbReference type="InterPro" id="IPR035909">
    <property type="entry name" value="CheB_C"/>
</dbReference>
<dbReference type="RefSeq" id="WP_119784643.1">
    <property type="nucleotide sequence ID" value="NZ_QYUQ01000002.1"/>
</dbReference>
<keyword evidence="12" id="KW-1185">Reference proteome</keyword>
<dbReference type="GO" id="GO:0006935">
    <property type="term" value="P:chemotaxis"/>
    <property type="evidence" value="ECO:0007669"/>
    <property type="project" value="UniProtKB-UniRule"/>
</dbReference>
<dbReference type="EMBL" id="QYUQ01000002">
    <property type="protein sequence ID" value="RJG01193.1"/>
    <property type="molecule type" value="Genomic_DNA"/>
</dbReference>
<evidence type="ECO:0000256" key="7">
    <source>
        <dbReference type="PROSITE-ProRule" id="PRU00050"/>
    </source>
</evidence>
<dbReference type="SUPFAM" id="SSF52738">
    <property type="entry name" value="Methylesterase CheB, C-terminal domain"/>
    <property type="match status" value="1"/>
</dbReference>
<feature type="modified residue" description="4-aspartylphosphate" evidence="6 8">
    <location>
        <position position="56"/>
    </location>
</feature>
<dbReference type="GO" id="GO:0008984">
    <property type="term" value="F:protein-glutamate methylesterase activity"/>
    <property type="evidence" value="ECO:0007669"/>
    <property type="project" value="UniProtKB-UniRule"/>
</dbReference>
<dbReference type="Gene3D" id="3.40.50.180">
    <property type="entry name" value="Methylesterase CheB, C-terminal domain"/>
    <property type="match status" value="1"/>
</dbReference>
<dbReference type="GO" id="GO:0005737">
    <property type="term" value="C:cytoplasm"/>
    <property type="evidence" value="ECO:0007669"/>
    <property type="project" value="UniProtKB-SubCell"/>
</dbReference>
<dbReference type="GO" id="GO:0050568">
    <property type="term" value="F:protein-glutamine glutaminase activity"/>
    <property type="evidence" value="ECO:0007669"/>
    <property type="project" value="UniProtKB-UniRule"/>
</dbReference>
<dbReference type="PANTHER" id="PTHR42872:SF6">
    <property type="entry name" value="PROTEIN-GLUTAMATE METHYLESTERASE_PROTEIN-GLUTAMINE GLUTAMINASE"/>
    <property type="match status" value="1"/>
</dbReference>
<evidence type="ECO:0000256" key="8">
    <source>
        <dbReference type="PROSITE-ProRule" id="PRU00169"/>
    </source>
</evidence>
<organism evidence="11 12">
    <name type="scientific">Noviherbaspirillum sedimenti</name>
    <dbReference type="NCBI Taxonomy" id="2320865"/>
    <lineage>
        <taxon>Bacteria</taxon>
        <taxon>Pseudomonadati</taxon>
        <taxon>Pseudomonadota</taxon>
        <taxon>Betaproteobacteria</taxon>
        <taxon>Burkholderiales</taxon>
        <taxon>Oxalobacteraceae</taxon>
        <taxon>Noviherbaspirillum</taxon>
    </lineage>
</organism>
<evidence type="ECO:0000256" key="6">
    <source>
        <dbReference type="HAMAP-Rule" id="MF_00099"/>
    </source>
</evidence>
<dbReference type="InterPro" id="IPR000673">
    <property type="entry name" value="Sig_transdc_resp-reg_Me-estase"/>
</dbReference>
<feature type="active site" evidence="6 7">
    <location>
        <position position="205"/>
    </location>
</feature>
<dbReference type="CDD" id="cd17541">
    <property type="entry name" value="REC_CheB-like"/>
    <property type="match status" value="1"/>
</dbReference>
<comment type="PTM">
    <text evidence="6">Phosphorylated by CheA. Phosphorylation of the N-terminal regulatory domain activates the methylesterase activity.</text>
</comment>
<accession>A0A3A3FYD5</accession>
<dbReference type="Pfam" id="PF00072">
    <property type="entry name" value="Response_reg"/>
    <property type="match status" value="1"/>
</dbReference>
<proteinExistence type="inferred from homology"/>
<protein>
    <recommendedName>
        <fullName evidence="6">Protein-glutamate methylesterase/protein-glutamine glutaminase</fullName>
        <ecNumber evidence="6">3.1.1.61</ecNumber>
        <ecNumber evidence="6">3.5.1.44</ecNumber>
    </recommendedName>
</protein>
<dbReference type="InterPro" id="IPR011006">
    <property type="entry name" value="CheY-like_superfamily"/>
</dbReference>
<comment type="function">
    <text evidence="6">Involved in chemotaxis. Part of a chemotaxis signal transduction system that modulates chemotaxis in response to various stimuli. Catalyzes the demethylation of specific methylglutamate residues introduced into the chemoreceptors (methyl-accepting chemotaxis proteins or MCP) by CheR. Also mediates the irreversible deamidation of specific glutamine residues to glutamic acid.</text>
</comment>
<dbReference type="PIRSF" id="PIRSF000876">
    <property type="entry name" value="RR_chemtxs_CheB"/>
    <property type="match status" value="1"/>
</dbReference>
<dbReference type="HAMAP" id="MF_00099">
    <property type="entry name" value="CheB_chemtxs"/>
    <property type="match status" value="1"/>
</dbReference>
<feature type="active site" evidence="6 7">
    <location>
        <position position="179"/>
    </location>
</feature>
<dbReference type="InterPro" id="IPR001789">
    <property type="entry name" value="Sig_transdc_resp-reg_receiver"/>
</dbReference>
<dbReference type="PROSITE" id="PS50110">
    <property type="entry name" value="RESPONSE_REGULATORY"/>
    <property type="match status" value="1"/>
</dbReference>
<keyword evidence="4 6" id="KW-0378">Hydrolase</keyword>
<comment type="caution">
    <text evidence="11">The sequence shown here is derived from an EMBL/GenBank/DDBJ whole genome shotgun (WGS) entry which is preliminary data.</text>
</comment>
<sequence>MNRIKVMVVDDSAVVRQVLTGLLGADPGIEVTGAAADPLLAMEKMKACWPDVIVLDVEMPRMDGITFLRKIMQERPTPVVICSTLTEKGAQTTIAALAAGAAAIIAKPRLGLKQFLHDACDDLVAAVKGAARANVKRLIPRAESMPAAPLKHTADVILAPGANRALMQTTERVVAIGTSTGGTQALEEILVSLPGVSPGIVVVQHMPEKFTAAFAARLDGLCQVAVKEAQNNDRVIQGRVLIAPGGKHMLLRSSGAQYFVEVVDGPLVNRHRPSVDVLFRSAAKCAGANALGIIMTGMGDDGAAGLLEMRKAGAHTIAQDEESCVVYGMPREAVKRGAVEKTVPLNGIGRVIVQQLSAFTA</sequence>
<dbReference type="OrthoDB" id="9793421at2"/>
<feature type="domain" description="Response regulatory" evidence="9">
    <location>
        <begin position="5"/>
        <end position="122"/>
    </location>
</feature>
<comment type="domain">
    <text evidence="6">Contains a C-terminal catalytic domain, and an N-terminal region which modulates catalytic activity.</text>
</comment>
<dbReference type="Pfam" id="PF01339">
    <property type="entry name" value="CheB_methylest"/>
    <property type="match status" value="1"/>
</dbReference>
<dbReference type="PANTHER" id="PTHR42872">
    <property type="entry name" value="PROTEIN-GLUTAMATE METHYLESTERASE/PROTEIN-GLUTAMINE GLUTAMINASE"/>
    <property type="match status" value="1"/>
</dbReference>
<dbReference type="Gene3D" id="3.40.50.2300">
    <property type="match status" value="1"/>
</dbReference>
<evidence type="ECO:0000259" key="10">
    <source>
        <dbReference type="PROSITE" id="PS50122"/>
    </source>
</evidence>
<evidence type="ECO:0000256" key="2">
    <source>
        <dbReference type="ARBA" id="ARBA00022500"/>
    </source>
</evidence>
<gene>
    <name evidence="6" type="primary">cheB</name>
    <name evidence="11" type="ORF">D3878_06015</name>
</gene>
<dbReference type="EC" id="3.5.1.44" evidence="6"/>
<dbReference type="NCBIfam" id="NF001965">
    <property type="entry name" value="PRK00742.1"/>
    <property type="match status" value="1"/>
</dbReference>
<evidence type="ECO:0000256" key="4">
    <source>
        <dbReference type="ARBA" id="ARBA00022801"/>
    </source>
</evidence>
<feature type="active site" evidence="6 7">
    <location>
        <position position="301"/>
    </location>
</feature>
<name>A0A3A3FYD5_9BURK</name>
<dbReference type="GO" id="GO:0000156">
    <property type="term" value="F:phosphorelay response regulator activity"/>
    <property type="evidence" value="ECO:0007669"/>
    <property type="project" value="InterPro"/>
</dbReference>
<dbReference type="NCBIfam" id="NF009206">
    <property type="entry name" value="PRK12555.1"/>
    <property type="match status" value="1"/>
</dbReference>
<evidence type="ECO:0000256" key="5">
    <source>
        <dbReference type="ARBA" id="ARBA00048267"/>
    </source>
</evidence>
<dbReference type="CDD" id="cd16432">
    <property type="entry name" value="CheB_Rec"/>
    <property type="match status" value="1"/>
</dbReference>
<dbReference type="SMART" id="SM00448">
    <property type="entry name" value="REC"/>
    <property type="match status" value="1"/>
</dbReference>
<keyword evidence="2 6" id="KW-0145">Chemotaxis</keyword>
<evidence type="ECO:0000259" key="9">
    <source>
        <dbReference type="PROSITE" id="PS50110"/>
    </source>
</evidence>